<accession>A0ACD3Z5K9</accession>
<evidence type="ECO:0000313" key="2">
    <source>
        <dbReference type="Proteomes" id="UP000830768"/>
    </source>
</evidence>
<evidence type="ECO:0000313" key="1">
    <source>
        <dbReference type="EMBL" id="UPK96447.1"/>
    </source>
</evidence>
<dbReference type="EMBL" id="CP090035">
    <property type="protein sequence ID" value="UPK96447.1"/>
    <property type="molecule type" value="Genomic_DNA"/>
</dbReference>
<keyword evidence="2" id="KW-1185">Reference proteome</keyword>
<proteinExistence type="predicted"/>
<gene>
    <name evidence="1" type="ORF">LCI18_007382</name>
</gene>
<protein>
    <submittedName>
        <fullName evidence="1">Uncharacterized protein</fullName>
    </submittedName>
</protein>
<dbReference type="Proteomes" id="UP000830768">
    <property type="component" value="Chromosome 6"/>
</dbReference>
<name>A0ACD3Z5K9_FUSSC</name>
<organism evidence="1 2">
    <name type="scientific">Fusarium solani subsp. cucurbitae</name>
    <name type="common">Neocosmosporum cucurbitae</name>
    <dbReference type="NCBI Taxonomy" id="2747967"/>
    <lineage>
        <taxon>Eukaryota</taxon>
        <taxon>Fungi</taxon>
        <taxon>Dikarya</taxon>
        <taxon>Ascomycota</taxon>
        <taxon>Pezizomycotina</taxon>
        <taxon>Sordariomycetes</taxon>
        <taxon>Hypocreomycetidae</taxon>
        <taxon>Hypocreales</taxon>
        <taxon>Nectriaceae</taxon>
        <taxon>Fusarium</taxon>
        <taxon>Fusarium solani species complex</taxon>
    </lineage>
</organism>
<reference evidence="1" key="1">
    <citation type="submission" date="2021-11" db="EMBL/GenBank/DDBJ databases">
        <title>Fusarium solani-melongenae Genome sequencing and assembly.</title>
        <authorList>
            <person name="Xie S."/>
            <person name="Huang L."/>
            <person name="Zhang X."/>
        </authorList>
    </citation>
    <scope>NUCLEOTIDE SEQUENCE</scope>
    <source>
        <strain evidence="1">CRI 24-3</strain>
    </source>
</reference>
<sequence>MAENLTQWDPNIQLSDTIKLDDLEITFHRTFRVPDNFDKSKLPPSLGQFPLFNVGEHATKLPSVMAQKGGLFFPMFQREAMWISFSSQKKYAVKIYSGNVNVISGEPAVETASTSLHRRNLLKEGKTIQDYIVVPYQDWLDGFAVGPGVVRQFVAMPIRTGYSVESQVTGNDTVGGLQFEITRLGRHTRGDDDSESKGPLLNIKLVSREAGTTIGDYEGIQDGDSIECHESLRGGGGGKMPTYLEPEMNLAAGGLIKQGVVELPQRDYQKTNTITFNVQILNSAAFQQVTGNPPPPSPVSAETYAKSGYPFFSVFEEPTNVAGDFFAVRSIGQLNGDADPSLQFPLVDAKTGVALASGTVGFLNPDGAKKEFKFAWEIAKELEQESNVS</sequence>